<accession>D7FZ58</accession>
<dbReference type="EMBL" id="FN648548">
    <property type="protein sequence ID" value="CBJ32675.1"/>
    <property type="molecule type" value="Genomic_DNA"/>
</dbReference>
<dbReference type="EMBL" id="FN649740">
    <property type="protein sequence ID" value="CBJ32675.1"/>
    <property type="molecule type" value="Genomic_DNA"/>
</dbReference>
<dbReference type="OMA" id="YWAKRIA"/>
<feature type="signal peptide" evidence="1">
    <location>
        <begin position="1"/>
        <end position="21"/>
    </location>
</feature>
<protein>
    <submittedName>
        <fullName evidence="3">Immunophilin</fullName>
    </submittedName>
</protein>
<dbReference type="InParanoid" id="D7FZ58"/>
<evidence type="ECO:0000313" key="3">
    <source>
        <dbReference type="EMBL" id="CBJ32675.1"/>
    </source>
</evidence>
<dbReference type="Pfam" id="PF09353">
    <property type="entry name" value="DUF1995"/>
    <property type="match status" value="1"/>
</dbReference>
<dbReference type="InterPro" id="IPR018962">
    <property type="entry name" value="DUF1995"/>
</dbReference>
<proteinExistence type="predicted"/>
<evidence type="ECO:0000256" key="1">
    <source>
        <dbReference type="SAM" id="SignalP"/>
    </source>
</evidence>
<dbReference type="OrthoDB" id="3155at2759"/>
<evidence type="ECO:0000259" key="2">
    <source>
        <dbReference type="Pfam" id="PF09353"/>
    </source>
</evidence>
<gene>
    <name evidence="3" type="ORF">Esi_0355_0021</name>
</gene>
<feature type="domain" description="DUF1995" evidence="2">
    <location>
        <begin position="173"/>
        <end position="287"/>
    </location>
</feature>
<dbReference type="AlphaFoldDB" id="D7FZ58"/>
<keyword evidence="1" id="KW-0732">Signal</keyword>
<organism evidence="3 4">
    <name type="scientific">Ectocarpus siliculosus</name>
    <name type="common">Brown alga</name>
    <name type="synonym">Conferva siliculosa</name>
    <dbReference type="NCBI Taxonomy" id="2880"/>
    <lineage>
        <taxon>Eukaryota</taxon>
        <taxon>Sar</taxon>
        <taxon>Stramenopiles</taxon>
        <taxon>Ochrophyta</taxon>
        <taxon>PX clade</taxon>
        <taxon>Phaeophyceae</taxon>
        <taxon>Ectocarpales</taxon>
        <taxon>Ectocarpaceae</taxon>
        <taxon>Ectocarpus</taxon>
    </lineage>
</organism>
<name>D7FZ58_ECTSI</name>
<evidence type="ECO:0000313" key="4">
    <source>
        <dbReference type="Proteomes" id="UP000002630"/>
    </source>
</evidence>
<keyword evidence="4" id="KW-1185">Reference proteome</keyword>
<reference evidence="3 4" key="1">
    <citation type="journal article" date="2010" name="Nature">
        <title>The Ectocarpus genome and the independent evolution of multicellularity in brown algae.</title>
        <authorList>
            <person name="Cock J.M."/>
            <person name="Sterck L."/>
            <person name="Rouze P."/>
            <person name="Scornet D."/>
            <person name="Allen A.E."/>
            <person name="Amoutzias G."/>
            <person name="Anthouard V."/>
            <person name="Artiguenave F."/>
            <person name="Aury J.M."/>
            <person name="Badger J.H."/>
            <person name="Beszteri B."/>
            <person name="Billiau K."/>
            <person name="Bonnet E."/>
            <person name="Bothwell J.H."/>
            <person name="Bowler C."/>
            <person name="Boyen C."/>
            <person name="Brownlee C."/>
            <person name="Carrano C.J."/>
            <person name="Charrier B."/>
            <person name="Cho G.Y."/>
            <person name="Coelho S.M."/>
            <person name="Collen J."/>
            <person name="Corre E."/>
            <person name="Da Silva C."/>
            <person name="Delage L."/>
            <person name="Delaroque N."/>
            <person name="Dittami S.M."/>
            <person name="Doulbeau S."/>
            <person name="Elias M."/>
            <person name="Farnham G."/>
            <person name="Gachon C.M."/>
            <person name="Gschloessl B."/>
            <person name="Heesch S."/>
            <person name="Jabbari K."/>
            <person name="Jubin C."/>
            <person name="Kawai H."/>
            <person name="Kimura K."/>
            <person name="Kloareg B."/>
            <person name="Kupper F.C."/>
            <person name="Lang D."/>
            <person name="Le Bail A."/>
            <person name="Leblanc C."/>
            <person name="Lerouge P."/>
            <person name="Lohr M."/>
            <person name="Lopez P.J."/>
            <person name="Martens C."/>
            <person name="Maumus F."/>
            <person name="Michel G."/>
            <person name="Miranda-Saavedra D."/>
            <person name="Morales J."/>
            <person name="Moreau H."/>
            <person name="Motomura T."/>
            <person name="Nagasato C."/>
            <person name="Napoli C.A."/>
            <person name="Nelson D.R."/>
            <person name="Nyvall-Collen P."/>
            <person name="Peters A.F."/>
            <person name="Pommier C."/>
            <person name="Potin P."/>
            <person name="Poulain J."/>
            <person name="Quesneville H."/>
            <person name="Read B."/>
            <person name="Rensing S.A."/>
            <person name="Ritter A."/>
            <person name="Rousvoal S."/>
            <person name="Samanta M."/>
            <person name="Samson G."/>
            <person name="Schroeder D.C."/>
            <person name="Segurens B."/>
            <person name="Strittmatter M."/>
            <person name="Tonon T."/>
            <person name="Tregear J.W."/>
            <person name="Valentin K."/>
            <person name="von Dassow P."/>
            <person name="Yamagishi T."/>
            <person name="Van de Peer Y."/>
            <person name="Wincker P."/>
        </authorList>
    </citation>
    <scope>NUCLEOTIDE SEQUENCE [LARGE SCALE GENOMIC DNA]</scope>
    <source>
        <strain evidence="4">Ec32 / CCAP1310/4</strain>
    </source>
</reference>
<feature type="chain" id="PRO_5003095624" evidence="1">
    <location>
        <begin position="22"/>
        <end position="315"/>
    </location>
</feature>
<dbReference type="eggNOG" id="ENOG502S1BD">
    <property type="taxonomic scope" value="Eukaryota"/>
</dbReference>
<dbReference type="Proteomes" id="UP000002630">
    <property type="component" value="Linkage Group LG15"/>
</dbReference>
<sequence length="315" mass="34473">MKTSLLCALVAVAAQQAAVEGFVSSFAPRHGVSQPQGSRYGTSSVRMFFGGPSGVMPKLYEGWFKKTGQIEKDIVAGAKSALRTGKPVEICFFPVPNLEEVQFGTATNKAFGTEVAKDLGMGEYKPGSTIRTYLVQYSNIYWAKKLADGLGGTCWVATSDGLKKDTSVIKKPGKAKFCSLRKPETFAAMKKGDTVIVVAPGPTAEWASCAQRFKEQKVIFLNAPLSETYDLGGPLKDLEQGYYLKRVSKGYVFRVSPKPWEALLEKPGGGLEILGKYNEKPLLRNVAKVVRSESMKRFGMSNDRWTNDKRLGGRL</sequence>